<feature type="domain" description="Helix-turn-helix" evidence="1">
    <location>
        <begin position="1"/>
        <end position="48"/>
    </location>
</feature>
<dbReference type="AlphaFoldDB" id="A0A6G4WRW2"/>
<dbReference type="InterPro" id="IPR041657">
    <property type="entry name" value="HTH_17"/>
</dbReference>
<dbReference type="GO" id="GO:0003677">
    <property type="term" value="F:DNA binding"/>
    <property type="evidence" value="ECO:0007669"/>
    <property type="project" value="InterPro"/>
</dbReference>
<dbReference type="NCBIfam" id="TIGR01764">
    <property type="entry name" value="excise"/>
    <property type="match status" value="1"/>
</dbReference>
<proteinExistence type="predicted"/>
<accession>A0A6G4WRW2</accession>
<dbReference type="InterPro" id="IPR010093">
    <property type="entry name" value="SinI_DNA-bd"/>
</dbReference>
<reference evidence="2 3" key="1">
    <citation type="submission" date="2020-02" db="EMBL/GenBank/DDBJ databases">
        <title>Whole-genome analyses of novel actinobacteria.</title>
        <authorList>
            <person name="Sahin N."/>
            <person name="Tatar D."/>
        </authorList>
    </citation>
    <scope>NUCLEOTIDE SEQUENCE [LARGE SCALE GENOMIC DNA]</scope>
    <source>
        <strain evidence="2 3">SB3404</strain>
    </source>
</reference>
<dbReference type="Gene3D" id="1.10.1660.10">
    <property type="match status" value="1"/>
</dbReference>
<evidence type="ECO:0000313" key="2">
    <source>
        <dbReference type="EMBL" id="NGO68006.1"/>
    </source>
</evidence>
<keyword evidence="3" id="KW-1185">Reference proteome</keyword>
<protein>
    <submittedName>
        <fullName evidence="2">Helix-turn-helix domain-containing protein</fullName>
    </submittedName>
</protein>
<dbReference type="Pfam" id="PF12728">
    <property type="entry name" value="HTH_17"/>
    <property type="match status" value="1"/>
</dbReference>
<comment type="caution">
    <text evidence="2">The sequence shown here is derived from an EMBL/GenBank/DDBJ whole genome shotgun (WGS) entry which is preliminary data.</text>
</comment>
<gene>
    <name evidence="2" type="ORF">G5C65_06475</name>
</gene>
<evidence type="ECO:0000313" key="3">
    <source>
        <dbReference type="Proteomes" id="UP000477722"/>
    </source>
</evidence>
<evidence type="ECO:0000259" key="1">
    <source>
        <dbReference type="Pfam" id="PF12728"/>
    </source>
</evidence>
<dbReference type="Proteomes" id="UP000477722">
    <property type="component" value="Unassembled WGS sequence"/>
</dbReference>
<name>A0A6G4WRW2_9ACTN</name>
<dbReference type="SUPFAM" id="SSF46955">
    <property type="entry name" value="Putative DNA-binding domain"/>
    <property type="match status" value="1"/>
</dbReference>
<dbReference type="InterPro" id="IPR009061">
    <property type="entry name" value="DNA-bd_dom_put_sf"/>
</dbReference>
<sequence length="62" mass="7205">MFTFEQVAERFSVPESTLRYWVQARSIRHTRIGRHVRFSAEDLDAIIRDGVIEPQTSIARSA</sequence>
<organism evidence="2 3">
    <name type="scientific">Streptomyces boncukensis</name>
    <dbReference type="NCBI Taxonomy" id="2711219"/>
    <lineage>
        <taxon>Bacteria</taxon>
        <taxon>Bacillati</taxon>
        <taxon>Actinomycetota</taxon>
        <taxon>Actinomycetes</taxon>
        <taxon>Kitasatosporales</taxon>
        <taxon>Streptomycetaceae</taxon>
        <taxon>Streptomyces</taxon>
    </lineage>
</organism>
<dbReference type="EMBL" id="JAAKZZ010000040">
    <property type="protein sequence ID" value="NGO68006.1"/>
    <property type="molecule type" value="Genomic_DNA"/>
</dbReference>